<dbReference type="Proteomes" id="UP000215914">
    <property type="component" value="Chromosome 8"/>
</dbReference>
<dbReference type="EMBL" id="CM007897">
    <property type="protein sequence ID" value="OTG18121.1"/>
    <property type="molecule type" value="Genomic_DNA"/>
</dbReference>
<accession>A0A251U740</accession>
<protein>
    <submittedName>
        <fullName evidence="1">Uncharacterized protein</fullName>
    </submittedName>
</protein>
<name>A0A251U740_HELAN</name>
<evidence type="ECO:0000313" key="2">
    <source>
        <dbReference type="Proteomes" id="UP000215914"/>
    </source>
</evidence>
<dbReference type="InParanoid" id="A0A251U740"/>
<proteinExistence type="predicted"/>
<reference evidence="2" key="1">
    <citation type="journal article" date="2017" name="Nature">
        <title>The sunflower genome provides insights into oil metabolism, flowering and Asterid evolution.</title>
        <authorList>
            <person name="Badouin H."/>
            <person name="Gouzy J."/>
            <person name="Grassa C.J."/>
            <person name="Murat F."/>
            <person name="Staton S.E."/>
            <person name="Cottret L."/>
            <person name="Lelandais-Briere C."/>
            <person name="Owens G.L."/>
            <person name="Carrere S."/>
            <person name="Mayjonade B."/>
            <person name="Legrand L."/>
            <person name="Gill N."/>
            <person name="Kane N.C."/>
            <person name="Bowers J.E."/>
            <person name="Hubner S."/>
            <person name="Bellec A."/>
            <person name="Berard A."/>
            <person name="Berges H."/>
            <person name="Blanchet N."/>
            <person name="Boniface M.C."/>
            <person name="Brunel D."/>
            <person name="Catrice O."/>
            <person name="Chaidir N."/>
            <person name="Claudel C."/>
            <person name="Donnadieu C."/>
            <person name="Faraut T."/>
            <person name="Fievet G."/>
            <person name="Helmstetter N."/>
            <person name="King M."/>
            <person name="Knapp S.J."/>
            <person name="Lai Z."/>
            <person name="Le Paslier M.C."/>
            <person name="Lippi Y."/>
            <person name="Lorenzon L."/>
            <person name="Mandel J.R."/>
            <person name="Marage G."/>
            <person name="Marchand G."/>
            <person name="Marquand E."/>
            <person name="Bret-Mestries E."/>
            <person name="Morien E."/>
            <person name="Nambeesan S."/>
            <person name="Nguyen T."/>
            <person name="Pegot-Espagnet P."/>
            <person name="Pouilly N."/>
            <person name="Raftis F."/>
            <person name="Sallet E."/>
            <person name="Schiex T."/>
            <person name="Thomas J."/>
            <person name="Vandecasteele C."/>
            <person name="Vares D."/>
            <person name="Vear F."/>
            <person name="Vautrin S."/>
            <person name="Crespi M."/>
            <person name="Mangin B."/>
            <person name="Burke J.M."/>
            <person name="Salse J."/>
            <person name="Munos S."/>
            <person name="Vincourt P."/>
            <person name="Rieseberg L.H."/>
            <person name="Langlade N.B."/>
        </authorList>
    </citation>
    <scope>NUCLEOTIDE SEQUENCE [LARGE SCALE GENOMIC DNA]</scope>
    <source>
        <strain evidence="2">cv. SF193</strain>
    </source>
</reference>
<dbReference type="AlphaFoldDB" id="A0A251U740"/>
<organism evidence="1 2">
    <name type="scientific">Helianthus annuus</name>
    <name type="common">Common sunflower</name>
    <dbReference type="NCBI Taxonomy" id="4232"/>
    <lineage>
        <taxon>Eukaryota</taxon>
        <taxon>Viridiplantae</taxon>
        <taxon>Streptophyta</taxon>
        <taxon>Embryophyta</taxon>
        <taxon>Tracheophyta</taxon>
        <taxon>Spermatophyta</taxon>
        <taxon>Magnoliopsida</taxon>
        <taxon>eudicotyledons</taxon>
        <taxon>Gunneridae</taxon>
        <taxon>Pentapetalae</taxon>
        <taxon>asterids</taxon>
        <taxon>campanulids</taxon>
        <taxon>Asterales</taxon>
        <taxon>Asteraceae</taxon>
        <taxon>Asteroideae</taxon>
        <taxon>Heliantheae alliance</taxon>
        <taxon>Heliantheae</taxon>
        <taxon>Helianthus</taxon>
    </lineage>
</organism>
<keyword evidence="2" id="KW-1185">Reference proteome</keyword>
<sequence>MAKTVLEGLKASTSNFMAFRASAKLNEDITMLVNVQGFLKTRFGGLRVKINGQIVITKVQGPKLQL</sequence>
<gene>
    <name evidence="1" type="ORF">HannXRQ_Chr08g0219671</name>
</gene>
<evidence type="ECO:0000313" key="1">
    <source>
        <dbReference type="EMBL" id="OTG18121.1"/>
    </source>
</evidence>